<proteinExistence type="predicted"/>
<evidence type="ECO:0000313" key="2">
    <source>
        <dbReference type="EMBL" id="QJA64547.1"/>
    </source>
</evidence>
<organism evidence="2">
    <name type="scientific">viral metagenome</name>
    <dbReference type="NCBI Taxonomy" id="1070528"/>
    <lineage>
        <taxon>unclassified sequences</taxon>
        <taxon>metagenomes</taxon>
        <taxon>organismal metagenomes</taxon>
    </lineage>
</organism>
<feature type="transmembrane region" description="Helical" evidence="1">
    <location>
        <begin position="12"/>
        <end position="29"/>
    </location>
</feature>
<keyword evidence="1" id="KW-0812">Transmembrane</keyword>
<evidence type="ECO:0000256" key="1">
    <source>
        <dbReference type="SAM" id="Phobius"/>
    </source>
</evidence>
<accession>A0A6M3J5U4</accession>
<keyword evidence="1" id="KW-0472">Membrane</keyword>
<dbReference type="EMBL" id="MT141521">
    <property type="protein sequence ID" value="QJA64547.1"/>
    <property type="molecule type" value="Genomic_DNA"/>
</dbReference>
<reference evidence="2" key="1">
    <citation type="submission" date="2020-03" db="EMBL/GenBank/DDBJ databases">
        <title>The deep terrestrial virosphere.</title>
        <authorList>
            <person name="Holmfeldt K."/>
            <person name="Nilsson E."/>
            <person name="Simone D."/>
            <person name="Lopez-Fernandez M."/>
            <person name="Wu X."/>
            <person name="de Brujin I."/>
            <person name="Lundin D."/>
            <person name="Andersson A."/>
            <person name="Bertilsson S."/>
            <person name="Dopson M."/>
        </authorList>
    </citation>
    <scope>NUCLEOTIDE SEQUENCE</scope>
    <source>
        <strain evidence="3">MM415A00115</strain>
        <strain evidence="2">MM415B00490</strain>
    </source>
</reference>
<protein>
    <submittedName>
        <fullName evidence="2">Uncharacterized protein</fullName>
    </submittedName>
</protein>
<name>A0A6M3J5U4_9ZZZZ</name>
<evidence type="ECO:0000313" key="3">
    <source>
        <dbReference type="EMBL" id="QJI04819.1"/>
    </source>
</evidence>
<keyword evidence="1" id="KW-1133">Transmembrane helix</keyword>
<dbReference type="EMBL" id="MT145190">
    <property type="protein sequence ID" value="QJI04819.1"/>
    <property type="molecule type" value="Genomic_DNA"/>
</dbReference>
<sequence>MKKAFLSTLLHLFELVVIGVVVYAVLHFFSVDSETVNMLVMLVVAAVVKFARAHEAVPFKDYTR</sequence>
<gene>
    <name evidence="3" type="ORF">MM415A00115_0054</name>
    <name evidence="2" type="ORF">MM415B00490_0045</name>
</gene>
<dbReference type="AlphaFoldDB" id="A0A6M3J5U4"/>